<accession>A0A3N4GCY3</accession>
<proteinExistence type="predicted"/>
<dbReference type="Pfam" id="PF13411">
    <property type="entry name" value="MerR_1"/>
    <property type="match status" value="1"/>
</dbReference>
<dbReference type="PROSITE" id="PS50937">
    <property type="entry name" value="HTH_MERR_2"/>
    <property type="match status" value="1"/>
</dbReference>
<dbReference type="Gene3D" id="1.10.1660.10">
    <property type="match status" value="1"/>
</dbReference>
<gene>
    <name evidence="4" type="ORF">EF384_07260</name>
</gene>
<reference evidence="4 5" key="1">
    <citation type="submission" date="2018-11" db="EMBL/GenBank/DDBJ databases">
        <title>Aerococcus sp. SJQ22, whole genome shotgun sequence.</title>
        <authorList>
            <person name="Sun L."/>
            <person name="Gao X."/>
            <person name="Chen W."/>
            <person name="Huang K."/>
        </authorList>
    </citation>
    <scope>NUCLEOTIDE SEQUENCE [LARGE SCALE GENOMIC DNA]</scope>
    <source>
        <strain evidence="4 5">SJQ22</strain>
    </source>
</reference>
<evidence type="ECO:0000313" key="5">
    <source>
        <dbReference type="Proteomes" id="UP000273977"/>
    </source>
</evidence>
<dbReference type="CDD" id="cd01109">
    <property type="entry name" value="HTH_YyaN"/>
    <property type="match status" value="1"/>
</dbReference>
<dbReference type="InterPro" id="IPR009061">
    <property type="entry name" value="DNA-bd_dom_put_sf"/>
</dbReference>
<dbReference type="RefSeq" id="WP_123780706.1">
    <property type="nucleotide sequence ID" value="NZ_RKMG01000024.1"/>
</dbReference>
<organism evidence="4 5">
    <name type="scientific">Aerococcus agrisoli</name>
    <dbReference type="NCBI Taxonomy" id="2487350"/>
    <lineage>
        <taxon>Bacteria</taxon>
        <taxon>Bacillati</taxon>
        <taxon>Bacillota</taxon>
        <taxon>Bacilli</taxon>
        <taxon>Lactobacillales</taxon>
        <taxon>Aerococcaceae</taxon>
        <taxon>Aerococcus</taxon>
    </lineage>
</organism>
<keyword evidence="2" id="KW-0175">Coiled coil</keyword>
<dbReference type="Proteomes" id="UP000273977">
    <property type="component" value="Unassembled WGS sequence"/>
</dbReference>
<dbReference type="PANTHER" id="PTHR30204">
    <property type="entry name" value="REDOX-CYCLING DRUG-SENSING TRANSCRIPTIONAL ACTIVATOR SOXR"/>
    <property type="match status" value="1"/>
</dbReference>
<dbReference type="InterPro" id="IPR000551">
    <property type="entry name" value="MerR-type_HTH_dom"/>
</dbReference>
<sequence length="133" mass="15723">MNIKKVSELTGVSADTIRYYERVGLIHPIQRTETGIRNFDEEDIRWINYARHMRHAGLSIESMTNYVSLFREGEHTIPQRKELIRQQMDELTEKIDALMNTRDRLAYKLANYEEHLQPIETSLREGEQVSQES</sequence>
<feature type="domain" description="HTH merR-type" evidence="3">
    <location>
        <begin position="1"/>
        <end position="69"/>
    </location>
</feature>
<keyword evidence="5" id="KW-1185">Reference proteome</keyword>
<name>A0A3N4GCY3_9LACT</name>
<dbReference type="PRINTS" id="PR00040">
    <property type="entry name" value="HTHMERR"/>
</dbReference>
<dbReference type="AlphaFoldDB" id="A0A3N4GCY3"/>
<dbReference type="OrthoDB" id="9811174at2"/>
<dbReference type="EMBL" id="RKMG01000024">
    <property type="protein sequence ID" value="RPA58436.1"/>
    <property type="molecule type" value="Genomic_DNA"/>
</dbReference>
<dbReference type="PANTHER" id="PTHR30204:SF98">
    <property type="entry name" value="HTH-TYPE TRANSCRIPTIONAL REGULATOR ADHR"/>
    <property type="match status" value="1"/>
</dbReference>
<dbReference type="GO" id="GO:0003700">
    <property type="term" value="F:DNA-binding transcription factor activity"/>
    <property type="evidence" value="ECO:0007669"/>
    <property type="project" value="InterPro"/>
</dbReference>
<keyword evidence="1" id="KW-0238">DNA-binding</keyword>
<protein>
    <submittedName>
        <fullName evidence="4">MerR family transcriptional regulator</fullName>
    </submittedName>
</protein>
<evidence type="ECO:0000256" key="1">
    <source>
        <dbReference type="ARBA" id="ARBA00023125"/>
    </source>
</evidence>
<evidence type="ECO:0000259" key="3">
    <source>
        <dbReference type="PROSITE" id="PS50937"/>
    </source>
</evidence>
<dbReference type="InterPro" id="IPR047057">
    <property type="entry name" value="MerR_fam"/>
</dbReference>
<dbReference type="GO" id="GO:0003677">
    <property type="term" value="F:DNA binding"/>
    <property type="evidence" value="ECO:0007669"/>
    <property type="project" value="UniProtKB-KW"/>
</dbReference>
<evidence type="ECO:0000313" key="4">
    <source>
        <dbReference type="EMBL" id="RPA58436.1"/>
    </source>
</evidence>
<comment type="caution">
    <text evidence="4">The sequence shown here is derived from an EMBL/GenBank/DDBJ whole genome shotgun (WGS) entry which is preliminary data.</text>
</comment>
<evidence type="ECO:0000256" key="2">
    <source>
        <dbReference type="SAM" id="Coils"/>
    </source>
</evidence>
<dbReference type="SMART" id="SM00422">
    <property type="entry name" value="HTH_MERR"/>
    <property type="match status" value="1"/>
</dbReference>
<feature type="coiled-coil region" evidence="2">
    <location>
        <begin position="81"/>
        <end position="115"/>
    </location>
</feature>
<dbReference type="SUPFAM" id="SSF46955">
    <property type="entry name" value="Putative DNA-binding domain"/>
    <property type="match status" value="1"/>
</dbReference>